<dbReference type="PANTHER" id="PTHR43377">
    <property type="entry name" value="BILIVERDIN REDUCTASE A"/>
    <property type="match status" value="1"/>
</dbReference>
<organism evidence="3 4">
    <name type="scientific">Nonomuraea spiralis</name>
    <dbReference type="NCBI Taxonomy" id="46182"/>
    <lineage>
        <taxon>Bacteria</taxon>
        <taxon>Bacillati</taxon>
        <taxon>Actinomycetota</taxon>
        <taxon>Actinomycetes</taxon>
        <taxon>Streptosporangiales</taxon>
        <taxon>Streptosporangiaceae</taxon>
        <taxon>Nonomuraea</taxon>
    </lineage>
</organism>
<dbReference type="Proteomes" id="UP001589647">
    <property type="component" value="Unassembled WGS sequence"/>
</dbReference>
<gene>
    <name evidence="3" type="ORF">ACFFV7_41035</name>
</gene>
<dbReference type="Gene3D" id="3.30.360.10">
    <property type="entry name" value="Dihydrodipicolinate Reductase, domain 2"/>
    <property type="match status" value="1"/>
</dbReference>
<dbReference type="RefSeq" id="WP_189651316.1">
    <property type="nucleotide sequence ID" value="NZ_BMRC01000018.1"/>
</dbReference>
<feature type="domain" description="GFO/IDH/MocA-like oxidoreductase" evidence="2">
    <location>
        <begin position="131"/>
        <end position="255"/>
    </location>
</feature>
<evidence type="ECO:0000259" key="2">
    <source>
        <dbReference type="Pfam" id="PF22725"/>
    </source>
</evidence>
<feature type="domain" description="Gfo/Idh/MocA-like oxidoreductase N-terminal" evidence="1">
    <location>
        <begin position="21"/>
        <end position="121"/>
    </location>
</feature>
<proteinExistence type="predicted"/>
<evidence type="ECO:0000313" key="4">
    <source>
        <dbReference type="Proteomes" id="UP001589647"/>
    </source>
</evidence>
<dbReference type="SUPFAM" id="SSF55347">
    <property type="entry name" value="Glyceraldehyde-3-phosphate dehydrogenase-like, C-terminal domain"/>
    <property type="match status" value="1"/>
</dbReference>
<dbReference type="InterPro" id="IPR051450">
    <property type="entry name" value="Gfo/Idh/MocA_Oxidoreductases"/>
</dbReference>
<sequence length="337" mass="36516">MNPVRIGLMTYAHVHAPMYCQLLQSLPGVELVGLADDDARRADEAAKAHGLRTYETYDELLAADLDAVIVCSENTRHRGHVELAARAGVQILCEKPLATDVDDAVAMVRTCREHDVPLMTAFPMRYSAPIHELRTLLESGAVGTIRGCEGVNQGQLPRHRRNWFVDPELAGGGALVDHTVHVADALRFILADEVAEVYAQANDLVGGPDIAVETSGLVMLTFTSGVVATIDFSWNRPMAFPAWGGLGLRLVATRGVVDVDAYAERVTSYDDATQKVSWLDASEGSYRAMIENFVASVRTRTQVSATGVDGLRAVEIVACAYESLRTGQPVACRPRTV</sequence>
<evidence type="ECO:0000259" key="1">
    <source>
        <dbReference type="Pfam" id="PF01408"/>
    </source>
</evidence>
<dbReference type="Pfam" id="PF22725">
    <property type="entry name" value="GFO_IDH_MocA_C3"/>
    <property type="match status" value="1"/>
</dbReference>
<dbReference type="InterPro" id="IPR036291">
    <property type="entry name" value="NAD(P)-bd_dom_sf"/>
</dbReference>
<dbReference type="PANTHER" id="PTHR43377:SF1">
    <property type="entry name" value="BILIVERDIN REDUCTASE A"/>
    <property type="match status" value="1"/>
</dbReference>
<dbReference type="EMBL" id="JBHMEI010000063">
    <property type="protein sequence ID" value="MFB9207625.1"/>
    <property type="molecule type" value="Genomic_DNA"/>
</dbReference>
<accession>A0ABV5IUG1</accession>
<dbReference type="InterPro" id="IPR000683">
    <property type="entry name" value="Gfo/Idh/MocA-like_OxRdtase_N"/>
</dbReference>
<keyword evidence="4" id="KW-1185">Reference proteome</keyword>
<dbReference type="Gene3D" id="3.40.50.720">
    <property type="entry name" value="NAD(P)-binding Rossmann-like Domain"/>
    <property type="match status" value="1"/>
</dbReference>
<name>A0ABV5IUG1_9ACTN</name>
<reference evidence="3 4" key="1">
    <citation type="submission" date="2024-09" db="EMBL/GenBank/DDBJ databases">
        <authorList>
            <person name="Sun Q."/>
            <person name="Mori K."/>
        </authorList>
    </citation>
    <scope>NUCLEOTIDE SEQUENCE [LARGE SCALE GENOMIC DNA]</scope>
    <source>
        <strain evidence="3 4">CCM 3426</strain>
    </source>
</reference>
<protein>
    <submittedName>
        <fullName evidence="3">Gfo/Idh/MocA family protein</fullName>
    </submittedName>
</protein>
<comment type="caution">
    <text evidence="3">The sequence shown here is derived from an EMBL/GenBank/DDBJ whole genome shotgun (WGS) entry which is preliminary data.</text>
</comment>
<dbReference type="InterPro" id="IPR055170">
    <property type="entry name" value="GFO_IDH_MocA-like_dom"/>
</dbReference>
<evidence type="ECO:0000313" key="3">
    <source>
        <dbReference type="EMBL" id="MFB9207625.1"/>
    </source>
</evidence>
<dbReference type="SUPFAM" id="SSF51735">
    <property type="entry name" value="NAD(P)-binding Rossmann-fold domains"/>
    <property type="match status" value="1"/>
</dbReference>
<dbReference type="Pfam" id="PF01408">
    <property type="entry name" value="GFO_IDH_MocA"/>
    <property type="match status" value="1"/>
</dbReference>